<accession>A0ABN3WSH6</accession>
<keyword evidence="3" id="KW-1185">Reference proteome</keyword>
<dbReference type="EMBL" id="BAAAXZ010000085">
    <property type="protein sequence ID" value="GAA2926125.1"/>
    <property type="molecule type" value="Genomic_DNA"/>
</dbReference>
<keyword evidence="1" id="KW-0472">Membrane</keyword>
<sequence>MIRQHRCTCRSAPTIRQPGRIANHDRGLRNAAARNGRTWDLVVFLAVLGAGTVLVLCGVAPESLATIAVAVSGLYTVWRGPQPPA</sequence>
<comment type="caution">
    <text evidence="2">The sequence shown here is derived from an EMBL/GenBank/DDBJ whole genome shotgun (WGS) entry which is preliminary data.</text>
</comment>
<keyword evidence="1" id="KW-1133">Transmembrane helix</keyword>
<keyword evidence="1" id="KW-0812">Transmembrane</keyword>
<organism evidence="2 3">
    <name type="scientific">Streptomyces thioluteus</name>
    <dbReference type="NCBI Taxonomy" id="66431"/>
    <lineage>
        <taxon>Bacteria</taxon>
        <taxon>Bacillati</taxon>
        <taxon>Actinomycetota</taxon>
        <taxon>Actinomycetes</taxon>
        <taxon>Kitasatosporales</taxon>
        <taxon>Streptomycetaceae</taxon>
        <taxon>Streptomyces</taxon>
    </lineage>
</organism>
<reference evidence="2 3" key="1">
    <citation type="journal article" date="2019" name="Int. J. Syst. Evol. Microbiol.">
        <title>The Global Catalogue of Microorganisms (GCM) 10K type strain sequencing project: providing services to taxonomists for standard genome sequencing and annotation.</title>
        <authorList>
            <consortium name="The Broad Institute Genomics Platform"/>
            <consortium name="The Broad Institute Genome Sequencing Center for Infectious Disease"/>
            <person name="Wu L."/>
            <person name="Ma J."/>
        </authorList>
    </citation>
    <scope>NUCLEOTIDE SEQUENCE [LARGE SCALE GENOMIC DNA]</scope>
    <source>
        <strain evidence="2 3">JCM 4087</strain>
    </source>
</reference>
<name>A0ABN3WSH6_STRTU</name>
<protein>
    <submittedName>
        <fullName evidence="2">Uncharacterized protein</fullName>
    </submittedName>
</protein>
<evidence type="ECO:0000313" key="2">
    <source>
        <dbReference type="EMBL" id="GAA2926125.1"/>
    </source>
</evidence>
<proteinExistence type="predicted"/>
<evidence type="ECO:0000256" key="1">
    <source>
        <dbReference type="SAM" id="Phobius"/>
    </source>
</evidence>
<dbReference type="RefSeq" id="WP_344962778.1">
    <property type="nucleotide sequence ID" value="NZ_BAAAXZ010000085.1"/>
</dbReference>
<feature type="transmembrane region" description="Helical" evidence="1">
    <location>
        <begin position="39"/>
        <end position="61"/>
    </location>
</feature>
<evidence type="ECO:0000313" key="3">
    <source>
        <dbReference type="Proteomes" id="UP001501102"/>
    </source>
</evidence>
<dbReference type="Proteomes" id="UP001501102">
    <property type="component" value="Unassembled WGS sequence"/>
</dbReference>
<gene>
    <name evidence="2" type="ORF">GCM10020221_22600</name>
</gene>